<reference evidence="1" key="1">
    <citation type="submission" date="2013-01" db="EMBL/GenBank/DDBJ databases">
        <title>Genome assembly of Mariniradius saccharolyticus AK6.</title>
        <authorList>
            <person name="Vaidya B."/>
            <person name="Khatri I."/>
            <person name="Tanuku N.R.S."/>
            <person name="Subramanian S."/>
            <person name="Pinnaka A."/>
        </authorList>
    </citation>
    <scope>NUCLEOTIDE SEQUENCE [LARGE SCALE GENOMIC DNA]</scope>
    <source>
        <strain evidence="1">AK6</strain>
    </source>
</reference>
<dbReference type="InParanoid" id="M7XVU6"/>
<accession>M7XVU6</accession>
<sequence length="46" mass="5204">MFPSLWNEGFQKHKTDMLKTYCQKIGAALMQLAVKLQKSCPTSSTI</sequence>
<evidence type="ECO:0000313" key="2">
    <source>
        <dbReference type="Proteomes" id="UP000010953"/>
    </source>
</evidence>
<dbReference type="STRING" id="1239962.C943_00975"/>
<organism evidence="1 2">
    <name type="scientific">Mariniradius saccharolyticus AK6</name>
    <dbReference type="NCBI Taxonomy" id="1239962"/>
    <lineage>
        <taxon>Bacteria</taxon>
        <taxon>Pseudomonadati</taxon>
        <taxon>Bacteroidota</taxon>
        <taxon>Cytophagia</taxon>
        <taxon>Cytophagales</taxon>
        <taxon>Cyclobacteriaceae</taxon>
        <taxon>Mariniradius</taxon>
    </lineage>
</organism>
<dbReference type="EMBL" id="AMZY02000012">
    <property type="protein sequence ID" value="EMS32622.1"/>
    <property type="molecule type" value="Genomic_DNA"/>
</dbReference>
<name>M7XVU6_9BACT</name>
<comment type="caution">
    <text evidence="1">The sequence shown here is derived from an EMBL/GenBank/DDBJ whole genome shotgun (WGS) entry which is preliminary data.</text>
</comment>
<dbReference type="Proteomes" id="UP000010953">
    <property type="component" value="Unassembled WGS sequence"/>
</dbReference>
<dbReference type="AlphaFoldDB" id="M7XVU6"/>
<protein>
    <submittedName>
        <fullName evidence="1">Uncharacterized protein</fullName>
    </submittedName>
</protein>
<keyword evidence="2" id="KW-1185">Reference proteome</keyword>
<evidence type="ECO:0000313" key="1">
    <source>
        <dbReference type="EMBL" id="EMS32622.1"/>
    </source>
</evidence>
<proteinExistence type="predicted"/>
<gene>
    <name evidence="1" type="ORF">C943_00975</name>
</gene>